<dbReference type="Proteomes" id="UP000028995">
    <property type="component" value="Unassembled WGS sequence"/>
</dbReference>
<evidence type="ECO:0000313" key="1">
    <source>
        <dbReference type="EMBL" id="KFI57432.1"/>
    </source>
</evidence>
<organism evidence="1 2">
    <name type="scientific">Bifidobacterium choerinum</name>
    <dbReference type="NCBI Taxonomy" id="35760"/>
    <lineage>
        <taxon>Bacteria</taxon>
        <taxon>Bacillati</taxon>
        <taxon>Actinomycetota</taxon>
        <taxon>Actinomycetes</taxon>
        <taxon>Bifidobacteriales</taxon>
        <taxon>Bifidobacteriaceae</taxon>
        <taxon>Bifidobacterium</taxon>
    </lineage>
</organism>
<protein>
    <submittedName>
        <fullName evidence="1">Uncharacterized protein</fullName>
    </submittedName>
</protein>
<dbReference type="OrthoDB" id="10017071at2"/>
<comment type="caution">
    <text evidence="1">The sequence shown here is derived from an EMBL/GenBank/DDBJ whole genome shotgun (WGS) entry which is preliminary data.</text>
</comment>
<dbReference type="AlphaFoldDB" id="A0A087AF82"/>
<gene>
    <name evidence="1" type="ORF">BCHO_0851</name>
</gene>
<name>A0A087AF82_9BIFI</name>
<accession>A0A087AF82</accession>
<dbReference type="EMBL" id="JGYU01000005">
    <property type="protein sequence ID" value="KFI57432.1"/>
    <property type="molecule type" value="Genomic_DNA"/>
</dbReference>
<reference evidence="1 2" key="1">
    <citation type="submission" date="2014-03" db="EMBL/GenBank/DDBJ databases">
        <title>Genomics of Bifidobacteria.</title>
        <authorList>
            <person name="Ventura M."/>
            <person name="Milani C."/>
            <person name="Lugli G.A."/>
        </authorList>
    </citation>
    <scope>NUCLEOTIDE SEQUENCE [LARGE SCALE GENOMIC DNA]</scope>
    <source>
        <strain evidence="1 2">LMG 10510</strain>
    </source>
</reference>
<evidence type="ECO:0000313" key="2">
    <source>
        <dbReference type="Proteomes" id="UP000028995"/>
    </source>
</evidence>
<dbReference type="STRING" id="35760.BCHO_0851"/>
<dbReference type="RefSeq" id="WP_156097581.1">
    <property type="nucleotide sequence ID" value="NZ_JGYU01000005.1"/>
</dbReference>
<sequence>MRTQTQCRGLWQNAATGDVMYADTQRGRLWVRRVSDTAETWTAKNIAASNVRGYLAALSESGWLMVSGNNDVARDEDAYTAWYRDMFPCGIPRRVAEDMAALDNGQLVACAADAAAGWMCPRPSVISHPLPSETALMVRLTMRGDCADDDADADDDFDVPETVAARTVESAPALPAECSAETQEIPEVPPVPTETAQVVATSEHVIPATVTLREFALTRDVPRKRIRQFRDARGRRCAYVVRADSGAFILWRSWYEHEDADLDAEVRAYYASVA</sequence>
<proteinExistence type="predicted"/>
<keyword evidence="2" id="KW-1185">Reference proteome</keyword>